<reference evidence="4" key="1">
    <citation type="journal article" date="2021" name="PeerJ">
        <title>Extensive microbial diversity within the chicken gut microbiome revealed by metagenomics and culture.</title>
        <authorList>
            <person name="Gilroy R."/>
            <person name="Ravi A."/>
            <person name="Getino M."/>
            <person name="Pursley I."/>
            <person name="Horton D.L."/>
            <person name="Alikhan N.F."/>
            <person name="Baker D."/>
            <person name="Gharbi K."/>
            <person name="Hall N."/>
            <person name="Watson M."/>
            <person name="Adriaenssens E.M."/>
            <person name="Foster-Nyarko E."/>
            <person name="Jarju S."/>
            <person name="Secka A."/>
            <person name="Antonio M."/>
            <person name="Oren A."/>
            <person name="Chaudhuri R.R."/>
            <person name="La Ragione R."/>
            <person name="Hildebrand F."/>
            <person name="Pallen M.J."/>
        </authorList>
    </citation>
    <scope>NUCLEOTIDE SEQUENCE</scope>
    <source>
        <strain evidence="4">CHK186-16707</strain>
    </source>
</reference>
<gene>
    <name evidence="4" type="ORF">H9962_04910</name>
</gene>
<dbReference type="Pfam" id="PF00535">
    <property type="entry name" value="Glycos_transf_2"/>
    <property type="match status" value="1"/>
</dbReference>
<evidence type="ECO:0000256" key="1">
    <source>
        <dbReference type="ARBA" id="ARBA00022676"/>
    </source>
</evidence>
<dbReference type="CDD" id="cd00761">
    <property type="entry name" value="Glyco_tranf_GTA_type"/>
    <property type="match status" value="1"/>
</dbReference>
<evidence type="ECO:0000256" key="2">
    <source>
        <dbReference type="ARBA" id="ARBA00022679"/>
    </source>
</evidence>
<sequence>MPAVSLIVPVYNVENYLSSCVDSILAQTCTDFECILVDDGSQDGSARLCDAYASRDARIRVVHQANAGVSSARNAGIQVARGEWVTFVDADDCIHPEYLQLLLTAAETHNAQMACCSHQEIAEDAPLEDKGHSGTAWVLSGAQAVTEHYQHSRFPFTVWGKLYARSLMEYVRFPDGLNHEDEFFNNHVLLFCSTVVLITESLYGYRLRQNSFMRTTFSKSRLDIFTVNHDAFMFFKEQGLLEVLPFVAKEFWRRFHHYGRRAVKQHCLTPAWERQLLSYCHDLLNAHFPPKHPLIHIFVRLFVSPHGRPIFYWFYSKL</sequence>
<dbReference type="AlphaFoldDB" id="A0A9D2HE61"/>
<dbReference type="SUPFAM" id="SSF53448">
    <property type="entry name" value="Nucleotide-diphospho-sugar transferases"/>
    <property type="match status" value="1"/>
</dbReference>
<dbReference type="PANTHER" id="PTHR22916">
    <property type="entry name" value="GLYCOSYLTRANSFERASE"/>
    <property type="match status" value="1"/>
</dbReference>
<keyword evidence="1 4" id="KW-0328">Glycosyltransferase</keyword>
<reference evidence="4" key="2">
    <citation type="submission" date="2021-04" db="EMBL/GenBank/DDBJ databases">
        <authorList>
            <person name="Gilroy R."/>
        </authorList>
    </citation>
    <scope>NUCLEOTIDE SEQUENCE</scope>
    <source>
        <strain evidence="4">CHK186-16707</strain>
    </source>
</reference>
<dbReference type="InterPro" id="IPR001173">
    <property type="entry name" value="Glyco_trans_2-like"/>
</dbReference>
<dbReference type="PANTHER" id="PTHR22916:SF51">
    <property type="entry name" value="GLYCOSYLTRANSFERASE EPSH-RELATED"/>
    <property type="match status" value="1"/>
</dbReference>
<dbReference type="EMBL" id="DXAN01000016">
    <property type="protein sequence ID" value="HJA08511.1"/>
    <property type="molecule type" value="Genomic_DNA"/>
</dbReference>
<evidence type="ECO:0000259" key="3">
    <source>
        <dbReference type="Pfam" id="PF00535"/>
    </source>
</evidence>
<keyword evidence="2 4" id="KW-0808">Transferase</keyword>
<protein>
    <submittedName>
        <fullName evidence="4">Glycosyltransferase</fullName>
        <ecNumber evidence="4">2.4.-.-</ecNumber>
    </submittedName>
</protein>
<organism evidence="4 5">
    <name type="scientific">Candidatus Mailhella merdigallinarum</name>
    <dbReference type="NCBI Taxonomy" id="2838658"/>
    <lineage>
        <taxon>Bacteria</taxon>
        <taxon>Pseudomonadati</taxon>
        <taxon>Thermodesulfobacteriota</taxon>
        <taxon>Desulfovibrionia</taxon>
        <taxon>Desulfovibrionales</taxon>
        <taxon>Desulfovibrionaceae</taxon>
        <taxon>Mailhella</taxon>
    </lineage>
</organism>
<feature type="domain" description="Glycosyltransferase 2-like" evidence="3">
    <location>
        <begin position="5"/>
        <end position="125"/>
    </location>
</feature>
<dbReference type="GO" id="GO:0016758">
    <property type="term" value="F:hexosyltransferase activity"/>
    <property type="evidence" value="ECO:0007669"/>
    <property type="project" value="UniProtKB-ARBA"/>
</dbReference>
<evidence type="ECO:0000313" key="5">
    <source>
        <dbReference type="Proteomes" id="UP000824225"/>
    </source>
</evidence>
<dbReference type="InterPro" id="IPR029044">
    <property type="entry name" value="Nucleotide-diphossugar_trans"/>
</dbReference>
<comment type="caution">
    <text evidence="4">The sequence shown here is derived from an EMBL/GenBank/DDBJ whole genome shotgun (WGS) entry which is preliminary data.</text>
</comment>
<proteinExistence type="predicted"/>
<name>A0A9D2HE61_9BACT</name>
<evidence type="ECO:0000313" key="4">
    <source>
        <dbReference type="EMBL" id="HJA08511.1"/>
    </source>
</evidence>
<dbReference type="Gene3D" id="3.90.550.10">
    <property type="entry name" value="Spore Coat Polysaccharide Biosynthesis Protein SpsA, Chain A"/>
    <property type="match status" value="1"/>
</dbReference>
<accession>A0A9D2HE61</accession>
<dbReference type="Proteomes" id="UP000824225">
    <property type="component" value="Unassembled WGS sequence"/>
</dbReference>
<dbReference type="EC" id="2.4.-.-" evidence="4"/>